<keyword evidence="1" id="KW-0732">Signal</keyword>
<evidence type="ECO:0000313" key="2">
    <source>
        <dbReference type="EMBL" id="OCF57659.1"/>
    </source>
</evidence>
<evidence type="ECO:0000256" key="1">
    <source>
        <dbReference type="SAM" id="SignalP"/>
    </source>
</evidence>
<name>A0A1B9IQ21_9TREE</name>
<keyword evidence="3" id="KW-1185">Reference proteome</keyword>
<protein>
    <submittedName>
        <fullName evidence="2">Uncharacterized protein</fullName>
    </submittedName>
</protein>
<dbReference type="OrthoDB" id="2536450at2759"/>
<evidence type="ECO:0000313" key="3">
    <source>
        <dbReference type="Proteomes" id="UP000092583"/>
    </source>
</evidence>
<feature type="chain" id="PRO_5008628798" evidence="1">
    <location>
        <begin position="23"/>
        <end position="282"/>
    </location>
</feature>
<sequence>MFNYPTFFIGITILRSMGLVRAEGENETTSTNQSQSQPDLVGALSNTVVNALISDQCRNALKDTFSPQSELGQCQFYEDLIGVTDDASLDSYLTTACGADPCSDETLSKAANAFWTGCETELGYVGITKDMLLEAFGAYTISREIACLKTKNDYCLTNSIGNILGTQSSSQGNSSESAPQTGKYEEMIRWYFCDECSIASIDLVLVQYPILAQIDLDGGKTVVDYVNGYCSNKGISTSTDGTLPQGITKTAHDSTFPSTNGLVKRMFTRNIGVLKSRFMGML</sequence>
<reference evidence="3" key="2">
    <citation type="submission" date="2013-12" db="EMBL/GenBank/DDBJ databases">
        <title>Evolution of pathogenesis and genome organization in the Tremellales.</title>
        <authorList>
            <person name="Cuomo C."/>
            <person name="Litvintseva A."/>
            <person name="Heitman J."/>
            <person name="Chen Y."/>
            <person name="Sun S."/>
            <person name="Springer D."/>
            <person name="Dromer F."/>
            <person name="Young S."/>
            <person name="Zeng Q."/>
            <person name="Chapman S."/>
            <person name="Gujja S."/>
            <person name="Saif S."/>
            <person name="Birren B."/>
        </authorList>
    </citation>
    <scope>NUCLEOTIDE SEQUENCE [LARGE SCALE GENOMIC DNA]</scope>
    <source>
        <strain evidence="3">CBS 10435</strain>
    </source>
</reference>
<proteinExistence type="predicted"/>
<dbReference type="EMBL" id="KI669463">
    <property type="protein sequence ID" value="OCF57659.1"/>
    <property type="molecule type" value="Genomic_DNA"/>
</dbReference>
<dbReference type="STRING" id="1331196.A0A1B9IQ21"/>
<dbReference type="PANTHER" id="PTHR34862">
    <property type="entry name" value="SPARK DOMAIN-CONTAINING PROTEIN"/>
    <property type="match status" value="1"/>
</dbReference>
<reference evidence="2 3" key="1">
    <citation type="submission" date="2013-07" db="EMBL/GenBank/DDBJ databases">
        <title>The Genome Sequence of Kwoniella mangroviensis CBS10435.</title>
        <authorList>
            <consortium name="The Broad Institute Genome Sequencing Platform"/>
            <person name="Cuomo C."/>
            <person name="Litvintseva A."/>
            <person name="Chen Y."/>
            <person name="Heitman J."/>
            <person name="Sun S."/>
            <person name="Springer D."/>
            <person name="Dromer F."/>
            <person name="Young S.K."/>
            <person name="Zeng Q."/>
            <person name="Gargeya S."/>
            <person name="Fitzgerald M."/>
            <person name="Abouelleil A."/>
            <person name="Alvarado L."/>
            <person name="Berlin A.M."/>
            <person name="Chapman S.B."/>
            <person name="Dewar J."/>
            <person name="Goldberg J."/>
            <person name="Griggs A."/>
            <person name="Gujja S."/>
            <person name="Hansen M."/>
            <person name="Howarth C."/>
            <person name="Imamovic A."/>
            <person name="Larimer J."/>
            <person name="McCowan C."/>
            <person name="Murphy C."/>
            <person name="Pearson M."/>
            <person name="Priest M."/>
            <person name="Roberts A."/>
            <person name="Saif S."/>
            <person name="Shea T."/>
            <person name="Sykes S."/>
            <person name="Wortman J."/>
            <person name="Nusbaum C."/>
            <person name="Birren B."/>
        </authorList>
    </citation>
    <scope>NUCLEOTIDE SEQUENCE [LARGE SCALE GENOMIC DNA]</scope>
    <source>
        <strain evidence="2 3">CBS 10435</strain>
    </source>
</reference>
<feature type="signal peptide" evidence="1">
    <location>
        <begin position="1"/>
        <end position="22"/>
    </location>
</feature>
<gene>
    <name evidence="2" type="ORF">L486_05121</name>
</gene>
<dbReference type="Proteomes" id="UP000092583">
    <property type="component" value="Unassembled WGS sequence"/>
</dbReference>
<organism evidence="2 3">
    <name type="scientific">Kwoniella mangroviensis CBS 10435</name>
    <dbReference type="NCBI Taxonomy" id="1331196"/>
    <lineage>
        <taxon>Eukaryota</taxon>
        <taxon>Fungi</taxon>
        <taxon>Dikarya</taxon>
        <taxon>Basidiomycota</taxon>
        <taxon>Agaricomycotina</taxon>
        <taxon>Tremellomycetes</taxon>
        <taxon>Tremellales</taxon>
        <taxon>Cryptococcaceae</taxon>
        <taxon>Kwoniella</taxon>
    </lineage>
</organism>
<accession>A0A1B9IQ21</accession>
<dbReference type="AlphaFoldDB" id="A0A1B9IQ21"/>
<dbReference type="PANTHER" id="PTHR34862:SF1">
    <property type="entry name" value="SPARK DOMAIN-CONTAINING PROTEIN"/>
    <property type="match status" value="1"/>
</dbReference>